<reference evidence="1 2" key="1">
    <citation type="submission" date="2015-05" db="EMBL/GenBank/DDBJ databases">
        <title>Genome sequences of Pluralibacter gergoviae.</title>
        <authorList>
            <person name="Greninger A.L."/>
            <person name="Miller S."/>
        </authorList>
    </citation>
    <scope>NUCLEOTIDE SEQUENCE [LARGE SCALE GENOMIC DNA]</scope>
    <source>
        <strain evidence="1 2">JS81F13</strain>
    </source>
</reference>
<sequence>MSGHRIYPQLILMAALMLSGCVFHDYDTPAVEGTLTERSQPLSDVRVFLESGSQRQETRTDSQGHFAFAGQGSWKVFIPVGPQDRMSRWSVLIARPSGEITAYKEGGIGGPFSGYSRSDSVRLTCDLARADENNQMAAPGAVCR</sequence>
<organism evidence="1 2">
    <name type="scientific">Pluralibacter gergoviae</name>
    <name type="common">Enterobacter gergoviae</name>
    <dbReference type="NCBI Taxonomy" id="61647"/>
    <lineage>
        <taxon>Bacteria</taxon>
        <taxon>Pseudomonadati</taxon>
        <taxon>Pseudomonadota</taxon>
        <taxon>Gammaproteobacteria</taxon>
        <taxon>Enterobacterales</taxon>
        <taxon>Enterobacteriaceae</taxon>
        <taxon>Pluralibacter</taxon>
    </lineage>
</organism>
<dbReference type="RefSeq" id="WP_048280574.1">
    <property type="nucleotide sequence ID" value="NZ_JAOYOE010000096.1"/>
</dbReference>
<comment type="caution">
    <text evidence="1">The sequence shown here is derived from an EMBL/GenBank/DDBJ whole genome shotgun (WGS) entry which is preliminary data.</text>
</comment>
<name>A0A0J5KV06_PLUGE</name>
<protein>
    <recommendedName>
        <fullName evidence="3">Carboxypeptidase regulatory-like domain-containing protein</fullName>
    </recommendedName>
</protein>
<accession>A0A0J5KV06</accession>
<gene>
    <name evidence="1" type="ORF">ABW06_21740</name>
</gene>
<evidence type="ECO:0008006" key="3">
    <source>
        <dbReference type="Google" id="ProtNLM"/>
    </source>
</evidence>
<dbReference type="Proteomes" id="UP000036196">
    <property type="component" value="Unassembled WGS sequence"/>
</dbReference>
<dbReference type="PATRIC" id="fig|61647.15.peg.3247"/>
<proteinExistence type="predicted"/>
<evidence type="ECO:0000313" key="1">
    <source>
        <dbReference type="EMBL" id="KMK11398.1"/>
    </source>
</evidence>
<dbReference type="PROSITE" id="PS51257">
    <property type="entry name" value="PROKAR_LIPOPROTEIN"/>
    <property type="match status" value="1"/>
</dbReference>
<dbReference type="AlphaFoldDB" id="A0A0J5KV06"/>
<keyword evidence="2" id="KW-1185">Reference proteome</keyword>
<dbReference type="EMBL" id="LDZF01000030">
    <property type="protein sequence ID" value="KMK11398.1"/>
    <property type="molecule type" value="Genomic_DNA"/>
</dbReference>
<evidence type="ECO:0000313" key="2">
    <source>
        <dbReference type="Proteomes" id="UP000036196"/>
    </source>
</evidence>
<dbReference type="eggNOG" id="ENOG5032XR2">
    <property type="taxonomic scope" value="Bacteria"/>
</dbReference>